<protein>
    <submittedName>
        <fullName evidence="2">Uncharacterized protein</fullName>
    </submittedName>
</protein>
<proteinExistence type="predicted"/>
<gene>
    <name evidence="2" type="ORF">CSUB01_05663</name>
</gene>
<organism evidence="2 3">
    <name type="scientific">Colletotrichum sublineola</name>
    <name type="common">Sorghum anthracnose fungus</name>
    <dbReference type="NCBI Taxonomy" id="1173701"/>
    <lineage>
        <taxon>Eukaryota</taxon>
        <taxon>Fungi</taxon>
        <taxon>Dikarya</taxon>
        <taxon>Ascomycota</taxon>
        <taxon>Pezizomycotina</taxon>
        <taxon>Sordariomycetes</taxon>
        <taxon>Hypocreomycetidae</taxon>
        <taxon>Glomerellales</taxon>
        <taxon>Glomerellaceae</taxon>
        <taxon>Colletotrichum</taxon>
        <taxon>Colletotrichum graminicola species complex</taxon>
    </lineage>
</organism>
<evidence type="ECO:0000256" key="1">
    <source>
        <dbReference type="SAM" id="MobiDB-lite"/>
    </source>
</evidence>
<accession>A0A066X517</accession>
<dbReference type="HOGENOM" id="CLU_2413164_0_0_1"/>
<feature type="region of interest" description="Disordered" evidence="1">
    <location>
        <begin position="1"/>
        <end position="92"/>
    </location>
</feature>
<evidence type="ECO:0000313" key="2">
    <source>
        <dbReference type="EMBL" id="KDN62759.1"/>
    </source>
</evidence>
<dbReference type="AlphaFoldDB" id="A0A066X517"/>
<sequence>MQAKPTRACLGVLAERSDMQPRPTDNQQEEETGHSAPVSAFDSALTPATPSEAASTPKRYPAVNPGHSLLPTGSLDANVDGSAPGANTTRAS</sequence>
<dbReference type="EMBL" id="JMSE01001301">
    <property type="protein sequence ID" value="KDN62759.1"/>
    <property type="molecule type" value="Genomic_DNA"/>
</dbReference>
<evidence type="ECO:0000313" key="3">
    <source>
        <dbReference type="Proteomes" id="UP000027238"/>
    </source>
</evidence>
<comment type="caution">
    <text evidence="2">The sequence shown here is derived from an EMBL/GenBank/DDBJ whole genome shotgun (WGS) entry which is preliminary data.</text>
</comment>
<keyword evidence="3" id="KW-1185">Reference proteome</keyword>
<name>A0A066X517_COLSU</name>
<dbReference type="Proteomes" id="UP000027238">
    <property type="component" value="Unassembled WGS sequence"/>
</dbReference>
<reference evidence="3" key="1">
    <citation type="journal article" date="2014" name="Genome Announc.">
        <title>Draft genome sequence of Colletotrichum sublineola, a destructive pathogen of cultivated sorghum.</title>
        <authorList>
            <person name="Baroncelli R."/>
            <person name="Sanz-Martin J.M."/>
            <person name="Rech G.E."/>
            <person name="Sukno S.A."/>
            <person name="Thon M.R."/>
        </authorList>
    </citation>
    <scope>NUCLEOTIDE SEQUENCE [LARGE SCALE GENOMIC DNA]</scope>
    <source>
        <strain evidence="3">TX430BB</strain>
    </source>
</reference>